<dbReference type="PANTHER" id="PTHR48050:SF13">
    <property type="entry name" value="STEROL 3-BETA-GLUCOSYLTRANSFERASE UGT80A2"/>
    <property type="match status" value="1"/>
</dbReference>
<dbReference type="Proteomes" id="UP001147733">
    <property type="component" value="Unassembled WGS sequence"/>
</dbReference>
<dbReference type="SUPFAM" id="SSF53756">
    <property type="entry name" value="UDP-Glycosyltransferase/glycogen phosphorylase"/>
    <property type="match status" value="1"/>
</dbReference>
<evidence type="ECO:0000259" key="4">
    <source>
        <dbReference type="Pfam" id="PF03033"/>
    </source>
</evidence>
<feature type="domain" description="Erythromycin biosynthesis protein CIII-like C-terminal" evidence="5">
    <location>
        <begin position="388"/>
        <end position="482"/>
    </location>
</feature>
<evidence type="ECO:0000259" key="5">
    <source>
        <dbReference type="Pfam" id="PF06722"/>
    </source>
</evidence>
<evidence type="ECO:0000256" key="2">
    <source>
        <dbReference type="ARBA" id="ARBA00022679"/>
    </source>
</evidence>
<evidence type="ECO:0000256" key="3">
    <source>
        <dbReference type="ARBA" id="ARBA00023098"/>
    </source>
</evidence>
<dbReference type="GO" id="GO:0012505">
    <property type="term" value="C:endomembrane system"/>
    <property type="evidence" value="ECO:0007669"/>
    <property type="project" value="UniProtKB-SubCell"/>
</dbReference>
<reference evidence="6" key="1">
    <citation type="submission" date="2022-11" db="EMBL/GenBank/DDBJ databases">
        <authorList>
            <person name="Petersen C."/>
        </authorList>
    </citation>
    <scope>NUCLEOTIDE SEQUENCE</scope>
    <source>
        <strain evidence="6">IBT 23319</strain>
    </source>
</reference>
<dbReference type="AlphaFoldDB" id="A0A9W9NWS5"/>
<evidence type="ECO:0000256" key="1">
    <source>
        <dbReference type="ARBA" id="ARBA00004184"/>
    </source>
</evidence>
<comment type="subcellular location">
    <subcellularLocation>
        <location evidence="1">Endomembrane system</location>
        <topology evidence="1">Peripheral membrane protein</topology>
    </subcellularLocation>
</comment>
<keyword evidence="7" id="KW-1185">Reference proteome</keyword>
<dbReference type="Gene3D" id="3.40.50.2000">
    <property type="entry name" value="Glycogen Phosphorylase B"/>
    <property type="match status" value="2"/>
</dbReference>
<feature type="domain" description="Glycosyltransferase family 28 N-terminal" evidence="4">
    <location>
        <begin position="80"/>
        <end position="235"/>
    </location>
</feature>
<dbReference type="GO" id="GO:0016906">
    <property type="term" value="F:sterol 3-beta-glucosyltransferase activity"/>
    <property type="evidence" value="ECO:0007669"/>
    <property type="project" value="UniProtKB-ARBA"/>
</dbReference>
<dbReference type="Pfam" id="PF03033">
    <property type="entry name" value="Glyco_transf_28"/>
    <property type="match status" value="1"/>
</dbReference>
<evidence type="ECO:0000313" key="7">
    <source>
        <dbReference type="Proteomes" id="UP001147733"/>
    </source>
</evidence>
<proteinExistence type="predicted"/>
<name>A0A9W9NWS5_PENCI</name>
<protein>
    <submittedName>
        <fullName evidence="6">UDP-glucose sterol transferase</fullName>
    </submittedName>
</protein>
<organism evidence="6 7">
    <name type="scientific">Penicillium citrinum</name>
    <dbReference type="NCBI Taxonomy" id="5077"/>
    <lineage>
        <taxon>Eukaryota</taxon>
        <taxon>Fungi</taxon>
        <taxon>Dikarya</taxon>
        <taxon>Ascomycota</taxon>
        <taxon>Pezizomycotina</taxon>
        <taxon>Eurotiomycetes</taxon>
        <taxon>Eurotiomycetidae</taxon>
        <taxon>Eurotiales</taxon>
        <taxon>Aspergillaceae</taxon>
        <taxon>Penicillium</taxon>
    </lineage>
</organism>
<dbReference type="EMBL" id="JAPQKT010000006">
    <property type="protein sequence ID" value="KAJ5227611.1"/>
    <property type="molecule type" value="Genomic_DNA"/>
</dbReference>
<dbReference type="PANTHER" id="PTHR48050">
    <property type="entry name" value="STEROL 3-BETA-GLUCOSYLTRANSFERASE"/>
    <property type="match status" value="1"/>
</dbReference>
<accession>A0A9W9NWS5</accession>
<dbReference type="GO" id="GO:0005975">
    <property type="term" value="P:carbohydrate metabolic process"/>
    <property type="evidence" value="ECO:0007669"/>
    <property type="project" value="InterPro"/>
</dbReference>
<dbReference type="InterPro" id="IPR050426">
    <property type="entry name" value="Glycosyltransferase_28"/>
</dbReference>
<dbReference type="FunFam" id="3.40.50.2000:FF:000009">
    <property type="entry name" value="Sterol 3-beta-glucosyltransferase UGT80A2"/>
    <property type="match status" value="1"/>
</dbReference>
<keyword evidence="3" id="KW-0443">Lipid metabolism</keyword>
<comment type="caution">
    <text evidence="6">The sequence shown here is derived from an EMBL/GenBank/DDBJ whole genome shotgun (WGS) entry which is preliminary data.</text>
</comment>
<dbReference type="RefSeq" id="XP_056499976.1">
    <property type="nucleotide sequence ID" value="XM_056646535.1"/>
</dbReference>
<dbReference type="GeneID" id="81385702"/>
<dbReference type="Pfam" id="PF06722">
    <property type="entry name" value="EryCIII-like_C"/>
    <property type="match status" value="1"/>
</dbReference>
<dbReference type="CDD" id="cd03784">
    <property type="entry name" value="GT1_Gtf-like"/>
    <property type="match status" value="1"/>
</dbReference>
<sequence>MEIARHRQVGKCLNGVHLDLEGFQALAAVADDGRINFDFHHSIGKADETVERLLSRIMRHEKIKDAEDTTVAQCLPILNIVIQVIGSRGDVQPFVVLGTELHKFGHRVRIATHPSFKAFVENAGLEFFSIGGDPKEMMTYMIKHPGLLPHFQKAGDSNTNRTAMREMLDNLWMSCYIPGDNSNLANNTPATHEKPFVANAIIANPPSFAHIHCAEKLGVPLHMMFTMPWSPTRTFAHPLANIQTCSMNSHAANYLSFMLTDTIMWLGLKDMINSFRTETLGLAPIHILSAAATVHKLKIPFTYCWSPSLIPKPVDWGPLISISGSYLSKPPVNYTPPHHLVDFLERFPHSIYIGFGSVILQNAEKITRVLLDAIQKIGVSAVINRGWANLGQGIRENLSNVLFIDDCPHGWIFKRVSCVVHHGGAGTTAAAIAAGKPSVIVPCYGDQRFWAEMATMAGAGPAPIFIKDLSADRLAHAIQNALAPEVLEKAIDLGLRAANDNGAANGMEAFHRQISGHKMQCSIYPRRAADWKVKETDIILSAFAAAVLMDNDILNLESIELLYVCNYSSEYGTLEAIIEVIGIAVYSAIQLLQGLKALGAFSPNTLGNDDASRNTNTHQFSRKRAKKGTQRLLQIAAKKPMRAGVAFTHTLHNYPLNWGDTVRSYETTITNVGDGLKLGGKGLCFGVYDGVSAIFWVPFRYAHRRGMKKALPGLGAGVLSCIFKVTSGVAGAVMLPLQGLYAQLTESGNFKFPSPVESALVLEGNWEALQAGDDERATVLNVWRNLVEHNPISRAIFQSGPEE</sequence>
<keyword evidence="2 6" id="KW-0808">Transferase</keyword>
<reference evidence="6" key="2">
    <citation type="journal article" date="2023" name="IMA Fungus">
        <title>Comparative genomic study of the Penicillium genus elucidates a diverse pangenome and 15 lateral gene transfer events.</title>
        <authorList>
            <person name="Petersen C."/>
            <person name="Sorensen T."/>
            <person name="Nielsen M.R."/>
            <person name="Sondergaard T.E."/>
            <person name="Sorensen J.L."/>
            <person name="Fitzpatrick D.A."/>
            <person name="Frisvad J.C."/>
            <person name="Nielsen K.L."/>
        </authorList>
    </citation>
    <scope>NUCLEOTIDE SEQUENCE</scope>
    <source>
        <strain evidence="6">IBT 23319</strain>
    </source>
</reference>
<dbReference type="InterPro" id="IPR004276">
    <property type="entry name" value="GlycoTrans_28_N"/>
</dbReference>
<dbReference type="OrthoDB" id="5835829at2759"/>
<evidence type="ECO:0000313" key="6">
    <source>
        <dbReference type="EMBL" id="KAJ5227611.1"/>
    </source>
</evidence>
<dbReference type="GO" id="GO:0006629">
    <property type="term" value="P:lipid metabolic process"/>
    <property type="evidence" value="ECO:0007669"/>
    <property type="project" value="UniProtKB-KW"/>
</dbReference>
<gene>
    <name evidence="6" type="ORF">N7469_007617</name>
</gene>
<dbReference type="InterPro" id="IPR010610">
    <property type="entry name" value="EryCIII-like_C"/>
</dbReference>
<dbReference type="InterPro" id="IPR002213">
    <property type="entry name" value="UDP_glucos_trans"/>
</dbReference>